<dbReference type="HOGENOM" id="CLU_3416731_0_0_0"/>
<dbReference type="KEGG" id="dev:DhcVS_828"/>
<sequence>MVGTTVYYWHPEDGIVKIYMADIPVD</sequence>
<organism evidence="1 2">
    <name type="scientific">Dehalococcoides mccartyi (strain VS)</name>
    <dbReference type="NCBI Taxonomy" id="311424"/>
    <lineage>
        <taxon>Bacteria</taxon>
        <taxon>Bacillati</taxon>
        <taxon>Chloroflexota</taxon>
        <taxon>Dehalococcoidia</taxon>
        <taxon>Dehalococcoidales</taxon>
        <taxon>Dehalococcoidaceae</taxon>
        <taxon>Dehalococcoides</taxon>
    </lineage>
</organism>
<dbReference type="AlphaFoldDB" id="D2BI08"/>
<accession>D2BI08</accession>
<dbReference type="Proteomes" id="UP000002506">
    <property type="component" value="Chromosome"/>
</dbReference>
<gene>
    <name evidence="1" type="ordered locus">DhcVS_828</name>
</gene>
<reference evidence="1 2" key="1">
    <citation type="journal article" date="2009" name="PLoS Genet.">
        <title>Localized plasticity in the streamlined genomes of vinyl chloride respiring Dehalococcoides.</title>
        <authorList>
            <person name="McMurdie P.J."/>
            <person name="Behrens S.F."/>
            <person name="Muller J.A."/>
            <person name="Goke J."/>
            <person name="Ritalahti K.M."/>
            <person name="Wagner R."/>
            <person name="Goltsman E."/>
            <person name="Lapidus A."/>
            <person name="Holmes S."/>
            <person name="Loffler F.E."/>
            <person name="Spormann A.M."/>
        </authorList>
    </citation>
    <scope>NUCLEOTIDE SEQUENCE [LARGE SCALE GENOMIC DNA]</scope>
    <source>
        <strain evidence="1 2">VS</strain>
    </source>
</reference>
<name>D2BI08_DEHMV</name>
<evidence type="ECO:0000313" key="1">
    <source>
        <dbReference type="EMBL" id="ACZ61958.1"/>
    </source>
</evidence>
<dbReference type="EMBL" id="CP001827">
    <property type="protein sequence ID" value="ACZ61958.1"/>
    <property type="molecule type" value="Genomic_DNA"/>
</dbReference>
<protein>
    <submittedName>
        <fullName evidence="1">Uncharacterized protein</fullName>
    </submittedName>
</protein>
<evidence type="ECO:0000313" key="2">
    <source>
        <dbReference type="Proteomes" id="UP000002506"/>
    </source>
</evidence>
<proteinExistence type="predicted"/>